<dbReference type="EMBL" id="CP045875">
    <property type="protein sequence ID" value="QGG46357.1"/>
    <property type="molecule type" value="Genomic_DNA"/>
</dbReference>
<dbReference type="Proteomes" id="UP000366051">
    <property type="component" value="Chromosome"/>
</dbReference>
<evidence type="ECO:0000313" key="4">
    <source>
        <dbReference type="Proteomes" id="UP000366051"/>
    </source>
</evidence>
<dbReference type="Gene3D" id="3.30.457.10">
    <property type="entry name" value="Copper amine oxidase-like, N-terminal domain"/>
    <property type="match status" value="1"/>
</dbReference>
<dbReference type="RefSeq" id="WP_153723946.1">
    <property type="nucleotide sequence ID" value="NZ_CP045875.1"/>
</dbReference>
<proteinExistence type="predicted"/>
<sequence length="293" mass="32837">MNFHRRIITGFLVATLLGAAIPISSVDAWPNEASKQDAIESGKRHEQLDSHLLWTPKYNPPNDGTEWAIWRLGDSIFVSDSTYVGNEDVAEAMRSAMDSHASNFGNFYPERELLVLNGKPWRTDEQRVKKAVETIRGFNNDPEPYLNGGWPTIPPEGKKQLNMHIGLRAVGIWTNNSANATYMDTSPARVGSGLFFPSTALRLLDADVSWNAQIGAVEVKAKGNEFLMEPDKVVAYVNGNLVSLPKMVIQDGRALLPVEMLEYIGFSYHWMHYIDDVGKASRRNYIERISIVN</sequence>
<feature type="signal peptide" evidence="1">
    <location>
        <begin position="1"/>
        <end position="28"/>
    </location>
</feature>
<gene>
    <name evidence="3" type="ORF">FTV88_0178</name>
</gene>
<name>A0A5Q2MVT5_9FIRM</name>
<dbReference type="InterPro" id="IPR012854">
    <property type="entry name" value="Cu_amine_oxidase-like_N"/>
</dbReference>
<dbReference type="AlphaFoldDB" id="A0A5Q2MVT5"/>
<evidence type="ECO:0000259" key="2">
    <source>
        <dbReference type="Pfam" id="PF07833"/>
    </source>
</evidence>
<keyword evidence="1" id="KW-0732">Signal</keyword>
<evidence type="ECO:0000313" key="3">
    <source>
        <dbReference type="EMBL" id="QGG46357.1"/>
    </source>
</evidence>
<reference evidence="4" key="1">
    <citation type="submission" date="2019-11" db="EMBL/GenBank/DDBJ databases">
        <title>Genome sequence of Heliorestis convoluta strain HH, an alkaliphilic and minimalistic phototrophic bacterium from a soda lake in Egypt.</title>
        <authorList>
            <person name="Dewey E.D."/>
            <person name="Stokes L.M."/>
            <person name="Burchell B.M."/>
            <person name="Shaffer K.N."/>
            <person name="Huntington A.M."/>
            <person name="Baker J.M."/>
            <person name="Nadendla S."/>
            <person name="Giglio M.G."/>
            <person name="Touchman J.W."/>
            <person name="Blankenship R.E."/>
            <person name="Madigan M.T."/>
            <person name="Sattley W.M."/>
        </authorList>
    </citation>
    <scope>NUCLEOTIDE SEQUENCE [LARGE SCALE GENOMIC DNA]</scope>
    <source>
        <strain evidence="4">HH</strain>
    </source>
</reference>
<feature type="domain" description="Copper amine oxidase-like N-terminal" evidence="2">
    <location>
        <begin position="182"/>
        <end position="270"/>
    </location>
</feature>
<protein>
    <submittedName>
        <fullName evidence="3">Copper amine oxidase N-terminal domain-containing protein, putative</fullName>
    </submittedName>
</protein>
<dbReference type="KEGG" id="hcv:FTV88_0178"/>
<evidence type="ECO:0000256" key="1">
    <source>
        <dbReference type="SAM" id="SignalP"/>
    </source>
</evidence>
<keyword evidence="4" id="KW-1185">Reference proteome</keyword>
<feature type="chain" id="PRO_5024282048" evidence="1">
    <location>
        <begin position="29"/>
        <end position="293"/>
    </location>
</feature>
<dbReference type="SUPFAM" id="SSF55383">
    <property type="entry name" value="Copper amine oxidase, domain N"/>
    <property type="match status" value="1"/>
</dbReference>
<dbReference type="OrthoDB" id="2082200at2"/>
<dbReference type="Pfam" id="PF07833">
    <property type="entry name" value="Cu_amine_oxidN1"/>
    <property type="match status" value="1"/>
</dbReference>
<accession>A0A5Q2MVT5</accession>
<dbReference type="InterPro" id="IPR036582">
    <property type="entry name" value="Mao_N_sf"/>
</dbReference>
<organism evidence="3 4">
    <name type="scientific">Heliorestis convoluta</name>
    <dbReference type="NCBI Taxonomy" id="356322"/>
    <lineage>
        <taxon>Bacteria</taxon>
        <taxon>Bacillati</taxon>
        <taxon>Bacillota</taxon>
        <taxon>Clostridia</taxon>
        <taxon>Eubacteriales</taxon>
        <taxon>Heliobacteriaceae</taxon>
        <taxon>Heliorestis</taxon>
    </lineage>
</organism>